<keyword evidence="2" id="KW-0809">Transit peptide</keyword>
<protein>
    <submittedName>
        <fullName evidence="4">Uncharacterized protein</fullName>
    </submittedName>
</protein>
<feature type="non-terminal residue" evidence="4">
    <location>
        <position position="153"/>
    </location>
</feature>
<dbReference type="SUPFAM" id="SSF52029">
    <property type="entry name" value="GroEL apical domain-like"/>
    <property type="match status" value="1"/>
</dbReference>
<organism evidence="4 5">
    <name type="scientific">Punica granatum</name>
    <name type="common">Pomegranate</name>
    <dbReference type="NCBI Taxonomy" id="22663"/>
    <lineage>
        <taxon>Eukaryota</taxon>
        <taxon>Viridiplantae</taxon>
        <taxon>Streptophyta</taxon>
        <taxon>Embryophyta</taxon>
        <taxon>Tracheophyta</taxon>
        <taxon>Spermatophyta</taxon>
        <taxon>Magnoliopsida</taxon>
        <taxon>eudicotyledons</taxon>
        <taxon>Gunneridae</taxon>
        <taxon>Pentapetalae</taxon>
        <taxon>rosids</taxon>
        <taxon>malvids</taxon>
        <taxon>Myrtales</taxon>
        <taxon>Lythraceae</taxon>
        <taxon>Punica</taxon>
    </lineage>
</organism>
<comment type="similarity">
    <text evidence="1">Belongs to the chaperonin (HSP60) family.</text>
</comment>
<evidence type="ECO:0000313" key="5">
    <source>
        <dbReference type="Proteomes" id="UP000233551"/>
    </source>
</evidence>
<feature type="non-terminal residue" evidence="4">
    <location>
        <position position="1"/>
    </location>
</feature>
<gene>
    <name evidence="4" type="ORF">CRG98_050356</name>
</gene>
<sequence>VATISANGERVIGESIARAMEKVGKEGIITISDGNTLDDEMEVVEGMKLNRGYMSPYFVTDQKTQKCELENPLILIHDKKISDLNFLVRMLEIAVKMNRPLLIFAEDLESEALTTLIINKHRAGIKVCAVKSPGFGDNRRVNLDDIAVFTGGE</sequence>
<comment type="caution">
    <text evidence="4">The sequence shown here is derived from an EMBL/GenBank/DDBJ whole genome shotgun (WGS) entry which is preliminary data.</text>
</comment>
<dbReference type="Gene3D" id="3.30.260.10">
    <property type="entry name" value="TCP-1-like chaperonin intermediate domain"/>
    <property type="match status" value="1"/>
</dbReference>
<dbReference type="AlphaFoldDB" id="A0A2I0GD05"/>
<keyword evidence="5" id="KW-1185">Reference proteome</keyword>
<name>A0A2I0GD05_PUNGR</name>
<reference evidence="4 5" key="1">
    <citation type="submission" date="2017-11" db="EMBL/GenBank/DDBJ databases">
        <title>De-novo sequencing of pomegranate (Punica granatum L.) genome.</title>
        <authorList>
            <person name="Akparov Z."/>
            <person name="Amiraslanov A."/>
            <person name="Hajiyeva S."/>
            <person name="Abbasov M."/>
            <person name="Kaur K."/>
            <person name="Hamwieh A."/>
            <person name="Solovyev V."/>
            <person name="Salamov A."/>
            <person name="Braich B."/>
            <person name="Kosarev P."/>
            <person name="Mahmoud A."/>
            <person name="Hajiyev E."/>
            <person name="Babayeva S."/>
            <person name="Izzatullayeva V."/>
            <person name="Mammadov A."/>
            <person name="Mammadov A."/>
            <person name="Sharifova S."/>
            <person name="Ojaghi J."/>
            <person name="Eynullazada K."/>
            <person name="Bayramov B."/>
            <person name="Abdulazimova A."/>
            <person name="Shahmuradov I."/>
        </authorList>
    </citation>
    <scope>NUCLEOTIDE SEQUENCE [LARGE SCALE GENOMIC DNA]</scope>
    <source>
        <strain evidence="5">cv. AG2017</strain>
        <tissue evidence="4">Leaf</tissue>
    </source>
</reference>
<dbReference type="EMBL" id="PGOL01045206">
    <property type="protein sequence ID" value="PKH48437.1"/>
    <property type="molecule type" value="Genomic_DNA"/>
</dbReference>
<dbReference type="PANTHER" id="PTHR45633">
    <property type="entry name" value="60 KDA HEAT SHOCK PROTEIN, MITOCHONDRIAL"/>
    <property type="match status" value="1"/>
</dbReference>
<keyword evidence="3" id="KW-0143">Chaperone</keyword>
<dbReference type="STRING" id="22663.A0A2I0GD05"/>
<dbReference type="Gene3D" id="3.50.7.10">
    <property type="entry name" value="GroEL"/>
    <property type="match status" value="1"/>
</dbReference>
<evidence type="ECO:0000256" key="3">
    <source>
        <dbReference type="ARBA" id="ARBA00023186"/>
    </source>
</evidence>
<accession>A0A2I0GD05</accession>
<dbReference type="InterPro" id="IPR001844">
    <property type="entry name" value="Cpn60/GroEL"/>
</dbReference>
<evidence type="ECO:0000313" key="4">
    <source>
        <dbReference type="EMBL" id="PKH48437.1"/>
    </source>
</evidence>
<dbReference type="FunFam" id="3.50.7.10:FF:000001">
    <property type="entry name" value="60 kDa chaperonin"/>
    <property type="match status" value="1"/>
</dbReference>
<evidence type="ECO:0000256" key="1">
    <source>
        <dbReference type="ARBA" id="ARBA00006607"/>
    </source>
</evidence>
<proteinExistence type="inferred from homology"/>
<dbReference type="Proteomes" id="UP000233551">
    <property type="component" value="Unassembled WGS sequence"/>
</dbReference>
<dbReference type="SUPFAM" id="SSF54849">
    <property type="entry name" value="GroEL-intermediate domain like"/>
    <property type="match status" value="1"/>
</dbReference>
<evidence type="ECO:0000256" key="2">
    <source>
        <dbReference type="ARBA" id="ARBA00022946"/>
    </source>
</evidence>
<dbReference type="InterPro" id="IPR027409">
    <property type="entry name" value="GroEL-like_apical_dom_sf"/>
</dbReference>
<dbReference type="InterPro" id="IPR027410">
    <property type="entry name" value="TCP-1-like_intermed_sf"/>
</dbReference>
<dbReference type="GO" id="GO:0140662">
    <property type="term" value="F:ATP-dependent protein folding chaperone"/>
    <property type="evidence" value="ECO:0007669"/>
    <property type="project" value="InterPro"/>
</dbReference>
<dbReference type="GO" id="GO:0042026">
    <property type="term" value="P:protein refolding"/>
    <property type="evidence" value="ECO:0007669"/>
    <property type="project" value="InterPro"/>
</dbReference>